<dbReference type="PROSITE" id="PS50142">
    <property type="entry name" value="RNASE_3_2"/>
    <property type="match status" value="1"/>
</dbReference>
<accession>A0A8H6GDD2</accession>
<dbReference type="AlphaFoldDB" id="A0A8H6GDD2"/>
<name>A0A8H6GDD2_FUSOX</name>
<dbReference type="CDD" id="cd00593">
    <property type="entry name" value="RIBOc"/>
    <property type="match status" value="1"/>
</dbReference>
<dbReference type="GO" id="GO:0006396">
    <property type="term" value="P:RNA processing"/>
    <property type="evidence" value="ECO:0007669"/>
    <property type="project" value="InterPro"/>
</dbReference>
<evidence type="ECO:0000313" key="3">
    <source>
        <dbReference type="Proteomes" id="UP000593570"/>
    </source>
</evidence>
<dbReference type="GO" id="GO:0004525">
    <property type="term" value="F:ribonuclease III activity"/>
    <property type="evidence" value="ECO:0007669"/>
    <property type="project" value="InterPro"/>
</dbReference>
<proteinExistence type="predicted"/>
<dbReference type="SUPFAM" id="SSF69065">
    <property type="entry name" value="RNase III domain-like"/>
    <property type="match status" value="1"/>
</dbReference>
<feature type="domain" description="RNase III" evidence="1">
    <location>
        <begin position="11"/>
        <end position="141"/>
    </location>
</feature>
<evidence type="ECO:0000313" key="2">
    <source>
        <dbReference type="EMBL" id="KAF6515591.1"/>
    </source>
</evidence>
<dbReference type="InterPro" id="IPR036389">
    <property type="entry name" value="RNase_III_sf"/>
</dbReference>
<dbReference type="InterPro" id="IPR000999">
    <property type="entry name" value="RNase_III_dom"/>
</dbReference>
<comment type="caution">
    <text evidence="2">The sequence shown here is derived from an EMBL/GenBank/DDBJ whole genome shotgun (WGS) entry which is preliminary data.</text>
</comment>
<dbReference type="Gene3D" id="1.10.1520.10">
    <property type="entry name" value="Ribonuclease III domain"/>
    <property type="match status" value="1"/>
</dbReference>
<protein>
    <recommendedName>
        <fullName evidence="1">RNase III domain-containing protein</fullName>
    </recommendedName>
</protein>
<reference evidence="2 3" key="1">
    <citation type="journal article" date="2020" name="bioRxiv">
        <title>A chromosome-scale genome assembly for the Fusarium oxysporum strain Fo5176 to establish a model Arabidopsis-fungal pathosystem.</title>
        <authorList>
            <person name="Fokkens L."/>
            <person name="Guo L."/>
            <person name="Dora S."/>
            <person name="Wang B."/>
            <person name="Ye K."/>
            <person name="Sanchez-Rodriguez C."/>
            <person name="Croll D."/>
        </authorList>
    </citation>
    <scope>NUCLEOTIDE SEQUENCE [LARGE SCALE GENOMIC DNA]</scope>
    <source>
        <strain evidence="2 3">Fo5176</strain>
    </source>
</reference>
<organism evidence="2 3">
    <name type="scientific">Fusarium oxysporum f. sp. conglutinans</name>
    <dbReference type="NCBI Taxonomy" id="100902"/>
    <lineage>
        <taxon>Eukaryota</taxon>
        <taxon>Fungi</taxon>
        <taxon>Dikarya</taxon>
        <taxon>Ascomycota</taxon>
        <taxon>Pezizomycotina</taxon>
        <taxon>Sordariomycetes</taxon>
        <taxon>Hypocreomycetidae</taxon>
        <taxon>Hypocreales</taxon>
        <taxon>Nectriaceae</taxon>
        <taxon>Fusarium</taxon>
        <taxon>Fusarium oxysporum species complex</taxon>
    </lineage>
</organism>
<dbReference type="Proteomes" id="UP000593570">
    <property type="component" value="Unassembled WGS sequence"/>
</dbReference>
<evidence type="ECO:0000259" key="1">
    <source>
        <dbReference type="PROSITE" id="PS50142"/>
    </source>
</evidence>
<sequence>MDFSSGFGQKVSQCEAIIGYCFNSKVLCAEALNAAADSKCVYILDGLLQRMPKNDRLAVYGDSAAAFYRYLCSIWVQRGLDKHCWTMLRHDLISNENLARVGMEHGLDTCINVNGGTVRVTPGMVATAVEAILGAVERDGGYDTLARVMAHLGLTQHALLSLVMFCLRTHLLHICRSAASYSLDLLGPSVAALGQPIVRALWSRYVIEGYLPA</sequence>
<gene>
    <name evidence="2" type="ORF">HZS61_004332</name>
</gene>
<dbReference type="EMBL" id="JACDXP010000013">
    <property type="protein sequence ID" value="KAF6515591.1"/>
    <property type="molecule type" value="Genomic_DNA"/>
</dbReference>